<dbReference type="RefSeq" id="WP_006257741.1">
    <property type="nucleotide sequence ID" value="NZ_BCMQ01000001.1"/>
</dbReference>
<protein>
    <submittedName>
        <fullName evidence="1">Uncharacterized protein</fullName>
    </submittedName>
</protein>
<organism evidence="1 2">
    <name type="scientific">Myroides odoratimimus</name>
    <dbReference type="NCBI Taxonomy" id="76832"/>
    <lineage>
        <taxon>Bacteria</taxon>
        <taxon>Pseudomonadati</taxon>
        <taxon>Bacteroidota</taxon>
        <taxon>Flavobacteriia</taxon>
        <taxon>Flavobacteriales</taxon>
        <taxon>Flavobacteriaceae</taxon>
        <taxon>Myroides</taxon>
    </lineage>
</organism>
<proteinExistence type="predicted"/>
<evidence type="ECO:0000313" key="1">
    <source>
        <dbReference type="EMBL" id="ALU25783.1"/>
    </source>
</evidence>
<dbReference type="AlphaFoldDB" id="A0A0S7EDH0"/>
<gene>
    <name evidence="1" type="ORF">AS202_06375</name>
</gene>
<dbReference type="eggNOG" id="ENOG5032WKM">
    <property type="taxonomic scope" value="Bacteria"/>
</dbReference>
<dbReference type="KEGG" id="mod:AS202_06375"/>
<evidence type="ECO:0000313" key="2">
    <source>
        <dbReference type="Proteomes" id="UP000069030"/>
    </source>
</evidence>
<accession>A0A0S7EDH0</accession>
<sequence>MKTRTILTSLSLFLVILLSSCNNKDITSSKALDTIEAHLEDKPEFESTTIQLGTKKFRKKKDSLQINQYKVLEKEGYIEFENESAKKKWLSKDSIWNVTVKLTEKAHPYVINQKSDKITVKTIEYTLDKSNNLQLNNRSKKSATASVMLSKQYTPFIVFSKDKNPNTKFITKKYKLRYSEENGWSIN</sequence>
<dbReference type="EMBL" id="CP013690">
    <property type="protein sequence ID" value="ALU25783.1"/>
    <property type="molecule type" value="Genomic_DNA"/>
</dbReference>
<dbReference type="PROSITE" id="PS51257">
    <property type="entry name" value="PROKAR_LIPOPROTEIN"/>
    <property type="match status" value="1"/>
</dbReference>
<reference evidence="1 2" key="1">
    <citation type="journal article" date="2016" name="J. Zhejiang Univ. Sci. B">
        <title>Antibiotic resistance mechanisms of Myroides sp.</title>
        <authorList>
            <person name="Hu S."/>
            <person name="Yuan S."/>
            <person name="Qu H."/>
            <person name="Jiang T."/>
            <person name="Zhou Y."/>
            <person name="Wang M."/>
            <person name="Ming D."/>
        </authorList>
    </citation>
    <scope>NUCLEOTIDE SEQUENCE [LARGE SCALE GENOMIC DNA]</scope>
    <source>
        <strain evidence="1 2">PR63039</strain>
    </source>
</reference>
<name>A0A0S7EDH0_9FLAO</name>
<dbReference type="Proteomes" id="UP000069030">
    <property type="component" value="Chromosome"/>
</dbReference>